<dbReference type="Gene3D" id="3.40.50.720">
    <property type="entry name" value="NAD(P)-binding Rossmann-like Domain"/>
    <property type="match status" value="1"/>
</dbReference>
<keyword evidence="3" id="KW-1185">Reference proteome</keyword>
<evidence type="ECO:0000313" key="3">
    <source>
        <dbReference type="Proteomes" id="UP000605992"/>
    </source>
</evidence>
<dbReference type="AlphaFoldDB" id="A0A8J3UWI4"/>
<dbReference type="InterPro" id="IPR036291">
    <property type="entry name" value="NAD(P)-bd_dom_sf"/>
</dbReference>
<dbReference type="Proteomes" id="UP000605992">
    <property type="component" value="Unassembled WGS sequence"/>
</dbReference>
<evidence type="ECO:0000259" key="1">
    <source>
        <dbReference type="Pfam" id="PF05368"/>
    </source>
</evidence>
<name>A0A8J3UWI4_9ACTN</name>
<dbReference type="Pfam" id="PF05368">
    <property type="entry name" value="NmrA"/>
    <property type="match status" value="1"/>
</dbReference>
<dbReference type="SUPFAM" id="SSF51735">
    <property type="entry name" value="NAD(P)-binding Rossmann-fold domains"/>
    <property type="match status" value="1"/>
</dbReference>
<reference evidence="2" key="1">
    <citation type="submission" date="2021-01" db="EMBL/GenBank/DDBJ databases">
        <title>Whole genome shotgun sequence of Planotetraspora thailandica NBRC 104271.</title>
        <authorList>
            <person name="Komaki H."/>
            <person name="Tamura T."/>
        </authorList>
    </citation>
    <scope>NUCLEOTIDE SEQUENCE</scope>
    <source>
        <strain evidence="2">NBRC 104271</strain>
    </source>
</reference>
<evidence type="ECO:0000313" key="2">
    <source>
        <dbReference type="EMBL" id="GII52121.1"/>
    </source>
</evidence>
<feature type="domain" description="NmrA-like" evidence="1">
    <location>
        <begin position="7"/>
        <end position="258"/>
    </location>
</feature>
<sequence>MSSSARSKTVLVSGATGDTGRATVRESIALGLNVRALVHSIDARSQALADQGAEVVVGDFHDPNTLRPAMEGIDAAYLCYPVRPGLIHATVNFAQAAKETGVETVLNCSQRSANRESTSPSCRDTFISEQVLNWSGLNVIHLRPTLFLEWFQYFWILPKLREGVLWMPVGKGTSSPVAAEDQGRAIAALLLHPEEHIGTTIPLSGPVEMDHQQMAAELSEALGRKIVYQNPPMEEFVAYLKNVGVPTYGVQHIAGAMLDYQNGRMSGADDNIEKLTGRRSMTVGEYARAHADLLNGVRSDLVGP</sequence>
<proteinExistence type="predicted"/>
<dbReference type="Gene3D" id="3.90.25.10">
    <property type="entry name" value="UDP-galactose 4-epimerase, domain 1"/>
    <property type="match status" value="1"/>
</dbReference>
<organism evidence="2 3">
    <name type="scientific">Planotetraspora thailandica</name>
    <dbReference type="NCBI Taxonomy" id="487172"/>
    <lineage>
        <taxon>Bacteria</taxon>
        <taxon>Bacillati</taxon>
        <taxon>Actinomycetota</taxon>
        <taxon>Actinomycetes</taxon>
        <taxon>Streptosporangiales</taxon>
        <taxon>Streptosporangiaceae</taxon>
        <taxon>Planotetraspora</taxon>
    </lineage>
</organism>
<accession>A0A8J3UWI4</accession>
<dbReference type="PANTHER" id="PTHR43162:SF1">
    <property type="entry name" value="PRESTALK A DIFFERENTIATION PROTEIN A"/>
    <property type="match status" value="1"/>
</dbReference>
<gene>
    <name evidence="2" type="ORF">Pth03_05100</name>
</gene>
<dbReference type="PANTHER" id="PTHR43162">
    <property type="match status" value="1"/>
</dbReference>
<dbReference type="RefSeq" id="WP_203942411.1">
    <property type="nucleotide sequence ID" value="NZ_BOOR01000004.1"/>
</dbReference>
<dbReference type="EMBL" id="BOOR01000004">
    <property type="protein sequence ID" value="GII52121.1"/>
    <property type="molecule type" value="Genomic_DNA"/>
</dbReference>
<dbReference type="InterPro" id="IPR008030">
    <property type="entry name" value="NmrA-like"/>
</dbReference>
<comment type="caution">
    <text evidence="2">The sequence shown here is derived from an EMBL/GenBank/DDBJ whole genome shotgun (WGS) entry which is preliminary data.</text>
</comment>
<dbReference type="InterPro" id="IPR051604">
    <property type="entry name" value="Ergot_Alk_Oxidoreductase"/>
</dbReference>
<protein>
    <submittedName>
        <fullName evidence="2">Nucleotide-diphosphate-sugar epimerase</fullName>
    </submittedName>
</protein>